<name>A0A5E4ZVR8_9BURK</name>
<dbReference type="AlphaFoldDB" id="A0A5E4ZVR8"/>
<reference evidence="1 2" key="1">
    <citation type="submission" date="2019-08" db="EMBL/GenBank/DDBJ databases">
        <authorList>
            <person name="Peeters C."/>
        </authorList>
    </citation>
    <scope>NUCLEOTIDE SEQUENCE [LARGE SCALE GENOMIC DNA]</scope>
    <source>
        <strain evidence="1 2">LMG 31118</strain>
    </source>
</reference>
<evidence type="ECO:0000313" key="2">
    <source>
        <dbReference type="Proteomes" id="UP000414136"/>
    </source>
</evidence>
<dbReference type="RefSeq" id="WP_150625032.1">
    <property type="nucleotide sequence ID" value="NZ_CABPSQ010000002.1"/>
</dbReference>
<organism evidence="1 2">
    <name type="scientific">Pandoraea captiosa</name>
    <dbReference type="NCBI Taxonomy" id="2508302"/>
    <lineage>
        <taxon>Bacteria</taxon>
        <taxon>Pseudomonadati</taxon>
        <taxon>Pseudomonadota</taxon>
        <taxon>Betaproteobacteria</taxon>
        <taxon>Burkholderiales</taxon>
        <taxon>Burkholderiaceae</taxon>
        <taxon>Pandoraea</taxon>
    </lineage>
</organism>
<evidence type="ECO:0008006" key="3">
    <source>
        <dbReference type="Google" id="ProtNLM"/>
    </source>
</evidence>
<keyword evidence="2" id="KW-1185">Reference proteome</keyword>
<dbReference type="Proteomes" id="UP000414136">
    <property type="component" value="Unassembled WGS sequence"/>
</dbReference>
<protein>
    <recommendedName>
        <fullName evidence="3">Tetratricopeptide repeat protein</fullName>
    </recommendedName>
</protein>
<sequence length="366" mass="40391">MENSIEAAVRNFPVSGYPGMRLSDERVAVLAQYNEILENGQRPTALQFRRFMENFWYLGPLDAMVQSLGRDNKKRLLSCAALCHVASSGLGRDYLNARGDLRLADDDSAALLSAIPHDTLRRMLANAEIGDRCMIVMTLPTLDLRISPGAACFGDGANALSVSDAKLLLVEMQADGTTLLEKFAAEMQNAGASISDMAVWKAWYALIRKCIDDKTVGSLHGSPIIHSALGDALRGLVRRMSGDLYRDPEPFSVHEAMKYCVDAYCAASDWRGCGQAYLDLASHHKANGEYDLASNCYRSANIKLVHAIKALWTERRAEAMKCYELAIDACRRDDNAAAEREVTQLVETLRQSDAATFTENLRARVE</sequence>
<dbReference type="EMBL" id="CABPSQ010000002">
    <property type="protein sequence ID" value="VVE65404.1"/>
    <property type="molecule type" value="Genomic_DNA"/>
</dbReference>
<proteinExistence type="predicted"/>
<gene>
    <name evidence="1" type="ORF">PCA31118_02002</name>
</gene>
<accession>A0A5E4ZVR8</accession>
<evidence type="ECO:0000313" key="1">
    <source>
        <dbReference type="EMBL" id="VVE65404.1"/>
    </source>
</evidence>
<dbReference type="OrthoDB" id="8936910at2"/>